<comment type="similarity">
    <text evidence="1 2">Belongs to the GSP E family.</text>
</comment>
<dbReference type="Pfam" id="PF00437">
    <property type="entry name" value="T2SSE"/>
    <property type="match status" value="1"/>
</dbReference>
<dbReference type="Gene3D" id="3.30.450.90">
    <property type="match status" value="1"/>
</dbReference>
<evidence type="ECO:0000256" key="2">
    <source>
        <dbReference type="RuleBase" id="RU366071"/>
    </source>
</evidence>
<evidence type="ECO:0000256" key="1">
    <source>
        <dbReference type="ARBA" id="ARBA00006611"/>
    </source>
</evidence>
<dbReference type="CDD" id="cd01130">
    <property type="entry name" value="VirB11-like_ATPase"/>
    <property type="match status" value="1"/>
</dbReference>
<dbReference type="EMBL" id="LT853883">
    <property type="protein sequence ID" value="SMR01265.1"/>
    <property type="molecule type" value="Genomic_DNA"/>
</dbReference>
<evidence type="ECO:0000259" key="3">
    <source>
        <dbReference type="Pfam" id="PF00437"/>
    </source>
</evidence>
<gene>
    <name evidence="5" type="primary">virB11</name>
    <name evidence="5" type="ORF">PD5205_04025</name>
    <name evidence="4" type="ORF">PD885_04023</name>
</gene>
<dbReference type="Proteomes" id="UP000195877">
    <property type="component" value="Plasmid pPD885-29"/>
</dbReference>
<accession>A0A1Y6HRT0</accession>
<evidence type="ECO:0000313" key="6">
    <source>
        <dbReference type="Proteomes" id="UP000195877"/>
    </source>
</evidence>
<evidence type="ECO:0000313" key="4">
    <source>
        <dbReference type="EMBL" id="SMR01265.1"/>
    </source>
</evidence>
<evidence type="ECO:0000313" key="5">
    <source>
        <dbReference type="EMBL" id="SMR06027.1"/>
    </source>
</evidence>
<dbReference type="AlphaFoldDB" id="A0A1Y6HRT0"/>
<keyword evidence="4" id="KW-0614">Plasmid</keyword>
<dbReference type="Proteomes" id="UP000195953">
    <property type="component" value="Plasmid pPD5205-30"/>
</dbReference>
<feature type="domain" description="Bacterial type II secretion system protein E" evidence="3">
    <location>
        <begin position="159"/>
        <end position="303"/>
    </location>
</feature>
<dbReference type="GeneID" id="61896254"/>
<reference evidence="5 7" key="2">
    <citation type="submission" date="2017-05" db="EMBL/GenBank/DDBJ databases">
        <authorList>
            <person name="Song R."/>
            <person name="Chenine A.L."/>
            <person name="Ruprecht R.M."/>
        </authorList>
    </citation>
    <scope>NUCLEOTIDE SEQUENCE [LARGE SCALE GENOMIC DNA]</scope>
    <source>
        <strain evidence="5">PD5205</strain>
        <plasmid evidence="7">ppd5205-30</plasmid>
    </source>
</reference>
<name>A0A1Y6HRT0_9XANT</name>
<dbReference type="GO" id="GO:0044097">
    <property type="term" value="P:secretion by the type IV secretion system"/>
    <property type="evidence" value="ECO:0007669"/>
    <property type="project" value="InterPro"/>
</dbReference>
<dbReference type="RefSeq" id="WP_002805320.1">
    <property type="nucleotide sequence ID" value="NZ_CP016831.1"/>
</dbReference>
<keyword evidence="2" id="KW-0067">ATP-binding</keyword>
<protein>
    <recommendedName>
        <fullName evidence="2">Type IV secretion system protein</fullName>
    </recommendedName>
</protein>
<reference evidence="4 6" key="1">
    <citation type="submission" date="2017-05" db="EMBL/GenBank/DDBJ databases">
        <authorList>
            <person name="Blom J."/>
        </authorList>
    </citation>
    <scope>NUCLEOTIDE SEQUENCE [LARGE SCALE GENOMIC DNA]</scope>
    <source>
        <strain evidence="4">PD885</strain>
        <plasmid evidence="6">ppd885-29</plasmid>
        <plasmid evidence="4">pPD885-29</plasmid>
    </source>
</reference>
<sequence>MTGEKSTLEIHLEQLSQFLDDPANNEIVINNPLVVWTESRGQWATHDVPSITSEWCDELAKLVANFSDQKIDVEHPMIGSTLPTGGRIQIVLPPVVKTVSVTIRRPSTDVMTFDEIYECGSFDETRCEQSSRLDAEEREVIESTLPANDKKLINLFRKKDWKAFLQQSVLLRKNIILSGRTGSGKTTLGNSLCMMIPIQERIITVEDAREMRLPHPNQVNMVYSRDNRGLAKLSPKQMFESGLRMRPDRVLPAELRGEEAYFFFQNVVNSGHPGALTTIHANTAKLAFRRLTNMIQSSQEGRGLEQGVILEMLYALVDIVIQTDTVQINDAGHNRKLVTEIYFDPAYALKQIG</sequence>
<dbReference type="GO" id="GO:0043684">
    <property type="term" value="C:type IV secretion system complex"/>
    <property type="evidence" value="ECO:0007669"/>
    <property type="project" value="UniProtKB-UniRule"/>
</dbReference>
<dbReference type="PANTHER" id="PTHR30486:SF6">
    <property type="entry name" value="TYPE IV PILUS RETRACTATION ATPASE PILT"/>
    <property type="match status" value="1"/>
</dbReference>
<proteinExistence type="inferred from homology"/>
<keyword evidence="6" id="KW-1185">Reference proteome</keyword>
<dbReference type="NCBIfam" id="TIGR02788">
    <property type="entry name" value="VirB11"/>
    <property type="match status" value="1"/>
</dbReference>
<dbReference type="InterPro" id="IPR027417">
    <property type="entry name" value="P-loop_NTPase"/>
</dbReference>
<keyword evidence="2" id="KW-0547">Nucleotide-binding</keyword>
<dbReference type="PANTHER" id="PTHR30486">
    <property type="entry name" value="TWITCHING MOTILITY PROTEIN PILT"/>
    <property type="match status" value="1"/>
</dbReference>
<dbReference type="EMBL" id="LT853886">
    <property type="protein sequence ID" value="SMR06027.1"/>
    <property type="molecule type" value="Genomic_DNA"/>
</dbReference>
<organism evidence="5 7">
    <name type="scientific">Xanthomonas fragariae</name>
    <dbReference type="NCBI Taxonomy" id="48664"/>
    <lineage>
        <taxon>Bacteria</taxon>
        <taxon>Pseudomonadati</taxon>
        <taxon>Pseudomonadota</taxon>
        <taxon>Gammaproteobacteria</taxon>
        <taxon>Lysobacterales</taxon>
        <taxon>Lysobacteraceae</taxon>
        <taxon>Xanthomonas</taxon>
    </lineage>
</organism>
<geneLocation type="plasmid" evidence="4">
    <name>pPD885-29</name>
</geneLocation>
<dbReference type="eggNOG" id="COG0630">
    <property type="taxonomic scope" value="Bacteria"/>
</dbReference>
<dbReference type="OrthoDB" id="9810761at2"/>
<geneLocation type="plasmid" evidence="6">
    <name>ppd885-29</name>
</geneLocation>
<dbReference type="InterPro" id="IPR014155">
    <property type="entry name" value="VirB11"/>
</dbReference>
<dbReference type="GO" id="GO:0016887">
    <property type="term" value="F:ATP hydrolysis activity"/>
    <property type="evidence" value="ECO:0007669"/>
    <property type="project" value="InterPro"/>
</dbReference>
<dbReference type="GO" id="GO:0005524">
    <property type="term" value="F:ATP binding"/>
    <property type="evidence" value="ECO:0007669"/>
    <property type="project" value="UniProtKB-UniRule"/>
</dbReference>
<geneLocation type="plasmid" evidence="7">
    <name>ppd5205-30</name>
</geneLocation>
<dbReference type="Gene3D" id="3.40.50.300">
    <property type="entry name" value="P-loop containing nucleotide triphosphate hydrolases"/>
    <property type="match status" value="1"/>
</dbReference>
<comment type="function">
    <text evidence="2">Part of the Type IV secretion system.</text>
</comment>
<dbReference type="InterPro" id="IPR050921">
    <property type="entry name" value="T4SS_GSP_E_ATPase"/>
</dbReference>
<evidence type="ECO:0000313" key="7">
    <source>
        <dbReference type="Proteomes" id="UP000195953"/>
    </source>
</evidence>
<dbReference type="InterPro" id="IPR001482">
    <property type="entry name" value="T2SS/T4SS_dom"/>
</dbReference>
<dbReference type="SUPFAM" id="SSF52540">
    <property type="entry name" value="P-loop containing nucleoside triphosphate hydrolases"/>
    <property type="match status" value="1"/>
</dbReference>
<dbReference type="KEGG" id="xfr:BER92_19360"/>